<name>A0A6N2RIC4_9FIRM</name>
<organism evidence="2">
    <name type="scientific">[Clostridium] nexile</name>
    <dbReference type="NCBI Taxonomy" id="29361"/>
    <lineage>
        <taxon>Bacteria</taxon>
        <taxon>Bacillati</taxon>
        <taxon>Bacillota</taxon>
        <taxon>Clostridia</taxon>
        <taxon>Lachnospirales</taxon>
        <taxon>Lachnospiraceae</taxon>
        <taxon>Tyzzerella</taxon>
    </lineage>
</organism>
<reference evidence="2" key="1">
    <citation type="submission" date="2019-11" db="EMBL/GenBank/DDBJ databases">
        <authorList>
            <person name="Feng L."/>
        </authorList>
    </citation>
    <scope>NUCLEOTIDE SEQUENCE</scope>
    <source>
        <strain evidence="2">CnexileLFYP112</strain>
    </source>
</reference>
<dbReference type="AlphaFoldDB" id="A0A6N2RIC4"/>
<evidence type="ECO:0008006" key="3">
    <source>
        <dbReference type="Google" id="ProtNLM"/>
    </source>
</evidence>
<gene>
    <name evidence="2" type="ORF">CNLFYP112_00139</name>
</gene>
<accession>A0A6N2RIC4</accession>
<keyword evidence="1" id="KW-1133">Transmembrane helix</keyword>
<feature type="transmembrane region" description="Helical" evidence="1">
    <location>
        <begin position="29"/>
        <end position="47"/>
    </location>
</feature>
<protein>
    <recommendedName>
        <fullName evidence="3">Pilus assembly protein</fullName>
    </recommendedName>
</protein>
<evidence type="ECO:0000313" key="2">
    <source>
        <dbReference type="EMBL" id="VYS79575.1"/>
    </source>
</evidence>
<keyword evidence="1" id="KW-0812">Transmembrane</keyword>
<evidence type="ECO:0000256" key="1">
    <source>
        <dbReference type="SAM" id="Phobius"/>
    </source>
</evidence>
<sequence>MTHLSQINVISLSKRASSFTSEGSVTVEAALAVPIFFFAVLSLVYLLEIMNVQTVMRSALHCAAKEIAEEAYVNPLVIRGKLEKHIVEHVGETWLDHSVISGGSDGIDCRKSMAWGSTGIMDLSLIYKVEVPILMFRIPAIVQEESMRVKGWNGYAGNGFGNQSDETVYITDTGIVYHKDADCTYLELSIKSVAISDVEQLRNESGGKYYPCESCMRKTFGKQMVYITDTGNRYHGSLSCSRLKRTVYAVPLSEVFGRGGCKRCVK</sequence>
<keyword evidence="1" id="KW-0472">Membrane</keyword>
<dbReference type="EMBL" id="CACRTG010000001">
    <property type="protein sequence ID" value="VYS79575.1"/>
    <property type="molecule type" value="Genomic_DNA"/>
</dbReference>
<proteinExistence type="predicted"/>